<accession>Q8KVY4</accession>
<dbReference type="InterPro" id="IPR029063">
    <property type="entry name" value="SAM-dependent_MTases_sf"/>
</dbReference>
<reference evidence="1" key="1">
    <citation type="journal article" date="2003" name="Plasmid">
        <title>Nucleotide sequence based characterizations of two cryptic plasmids from the marine bacterium Ruegeria isolate PR1b.</title>
        <authorList>
            <person name="Zhong Z."/>
            <person name="Caspi R."/>
            <person name="Helinski D."/>
            <person name="Knauf V."/>
            <person name="Sykes S."/>
            <person name="O'Byrne C."/>
            <person name="Shea T.P."/>
            <person name="Wilkinson J.E."/>
            <person name="DeLoughery C."/>
            <person name="Toukdarian A."/>
        </authorList>
    </citation>
    <scope>NUCLEOTIDE SEQUENCE</scope>
    <source>
        <strain evidence="1">PR1b</strain>
        <plasmid evidence="1">pSD25</plasmid>
    </source>
</reference>
<evidence type="ECO:0000313" key="1">
    <source>
        <dbReference type="EMBL" id="AAN05279.1"/>
    </source>
</evidence>
<proteinExistence type="predicted"/>
<name>Q8KVY4_9RHOB</name>
<dbReference type="AlphaFoldDB" id="Q8KVY4"/>
<protein>
    <submittedName>
        <fullName evidence="1">RC206</fullName>
    </submittedName>
</protein>
<dbReference type="EMBL" id="AF416331">
    <property type="protein sequence ID" value="AAN05279.1"/>
    <property type="molecule type" value="Genomic_DNA"/>
</dbReference>
<keyword evidence="1" id="KW-0614">Plasmid</keyword>
<sequence length="106" mass="12188">MFSDMVWRIDKPDDEVRAFWAAEYPTMATPTTRVAQAKRAGYRVLGHFDMGREAMDTYYRPLAARLEALEPDLAGNRVLDDLHREIAVSQAGRGQFGYEMFELERA</sequence>
<geneLocation type="plasmid" evidence="1">
    <name>pSD25</name>
</geneLocation>
<dbReference type="RefSeq" id="WP_011102905.1">
    <property type="nucleotide sequence ID" value="NC_004574.1"/>
</dbReference>
<dbReference type="Gene3D" id="3.40.50.150">
    <property type="entry name" value="Vaccinia Virus protein VP39"/>
    <property type="match status" value="1"/>
</dbReference>
<organism evidence="1">
    <name type="scientific">Ruegeria sp. PR1b</name>
    <dbReference type="NCBI Taxonomy" id="185588"/>
    <lineage>
        <taxon>Bacteria</taxon>
        <taxon>Pseudomonadati</taxon>
        <taxon>Pseudomonadota</taxon>
        <taxon>Alphaproteobacteria</taxon>
        <taxon>Rhodobacterales</taxon>
        <taxon>Roseobacteraceae</taxon>
        <taxon>Ruegeria</taxon>
    </lineage>
</organism>